<evidence type="ECO:0000313" key="3">
    <source>
        <dbReference type="Proteomes" id="UP000077134"/>
    </source>
</evidence>
<dbReference type="AlphaFoldDB" id="A0A167GC55"/>
<evidence type="ECO:0000313" key="2">
    <source>
        <dbReference type="EMBL" id="OAB77432.1"/>
    </source>
</evidence>
<dbReference type="KEGG" id="pcx:LPB68_10825"/>
<dbReference type="Proteomes" id="UP000077134">
    <property type="component" value="Unassembled WGS sequence"/>
</dbReference>
<keyword evidence="1" id="KW-0472">Membrane</keyword>
<feature type="transmembrane region" description="Helical" evidence="1">
    <location>
        <begin position="68"/>
        <end position="93"/>
    </location>
</feature>
<evidence type="ECO:0000256" key="1">
    <source>
        <dbReference type="SAM" id="Phobius"/>
    </source>
</evidence>
<protein>
    <submittedName>
        <fullName evidence="2">Uncharacterized protein</fullName>
    </submittedName>
</protein>
<proteinExistence type="predicted"/>
<gene>
    <name evidence="2" type="ORF">PNBC_01820</name>
</gene>
<keyword evidence="1" id="KW-0812">Transmembrane</keyword>
<keyword evidence="3" id="KW-1185">Reference proteome</keyword>
<organism evidence="2 3">
    <name type="scientific">Paenibacillus crassostreae</name>
    <dbReference type="NCBI Taxonomy" id="1763538"/>
    <lineage>
        <taxon>Bacteria</taxon>
        <taxon>Bacillati</taxon>
        <taxon>Bacillota</taxon>
        <taxon>Bacilli</taxon>
        <taxon>Bacillales</taxon>
        <taxon>Paenibacillaceae</taxon>
        <taxon>Paenibacillus</taxon>
    </lineage>
</organism>
<keyword evidence="1" id="KW-1133">Transmembrane helix</keyword>
<comment type="caution">
    <text evidence="2">The sequence shown here is derived from an EMBL/GenBank/DDBJ whole genome shotgun (WGS) entry which is preliminary data.</text>
</comment>
<dbReference type="OrthoDB" id="2663237at2"/>
<sequence length="125" mass="13489">MSRTTKLRKRATQLKSRPVCITLHDGRSYVGWITGLEKQALILSGQRNHRKPNRNSHSRSQKATISGLMPLFGSLLGNGGAAGGAVAGGLGFIGMMQKSWPLMKMGYSMIKSIMPFLGSLKGLMA</sequence>
<name>A0A167GC55_9BACL</name>
<accession>A0A167GC55</accession>
<dbReference type="EMBL" id="LSFN01000004">
    <property type="protein sequence ID" value="OAB77432.1"/>
    <property type="molecule type" value="Genomic_DNA"/>
</dbReference>
<reference evidence="2 3" key="1">
    <citation type="submission" date="2016-02" db="EMBL/GenBank/DDBJ databases">
        <title>Paenibacillus sp. LPB0068, isolated from Crassostrea gigas.</title>
        <authorList>
            <person name="Shin S.-K."/>
            <person name="Yi H."/>
        </authorList>
    </citation>
    <scope>NUCLEOTIDE SEQUENCE [LARGE SCALE GENOMIC DNA]</scope>
    <source>
        <strain evidence="2 3">LPB0068</strain>
    </source>
</reference>
<dbReference type="RefSeq" id="WP_068654671.1">
    <property type="nucleotide sequence ID" value="NZ_CP017770.1"/>
</dbReference>